<keyword evidence="3" id="KW-1185">Reference proteome</keyword>
<dbReference type="EMBL" id="FMWP01000107">
    <property type="protein sequence ID" value="SDA00106.1"/>
    <property type="molecule type" value="Genomic_DNA"/>
</dbReference>
<dbReference type="Proteomes" id="UP000249723">
    <property type="component" value="Unassembled WGS sequence"/>
</dbReference>
<feature type="region of interest" description="Disordered" evidence="1">
    <location>
        <begin position="31"/>
        <end position="55"/>
    </location>
</feature>
<accession>A0A2X0N4G0</accession>
<organism evidence="2 3">
    <name type="scientific">Microbotryum saponariae</name>
    <dbReference type="NCBI Taxonomy" id="289078"/>
    <lineage>
        <taxon>Eukaryota</taxon>
        <taxon>Fungi</taxon>
        <taxon>Dikarya</taxon>
        <taxon>Basidiomycota</taxon>
        <taxon>Pucciniomycotina</taxon>
        <taxon>Microbotryomycetes</taxon>
        <taxon>Microbotryales</taxon>
        <taxon>Microbotryaceae</taxon>
        <taxon>Microbotryum</taxon>
    </lineage>
</organism>
<evidence type="ECO:0000256" key="1">
    <source>
        <dbReference type="SAM" id="MobiDB-lite"/>
    </source>
</evidence>
<dbReference type="AlphaFoldDB" id="A0A2X0N4G0"/>
<protein>
    <submittedName>
        <fullName evidence="2">BZ3500_MvSof-1268-A1-R1_Chr9g10446 protein</fullName>
    </submittedName>
</protein>
<reference evidence="3" key="1">
    <citation type="submission" date="2016-10" db="EMBL/GenBank/DDBJ databases">
        <authorList>
            <person name="Jeantristanb JTB J.-T."/>
            <person name="Ricardo R."/>
        </authorList>
    </citation>
    <scope>NUCLEOTIDE SEQUENCE [LARGE SCALE GENOMIC DNA]</scope>
</reference>
<evidence type="ECO:0000313" key="3">
    <source>
        <dbReference type="Proteomes" id="UP000249723"/>
    </source>
</evidence>
<name>A0A2X0N4G0_9BASI</name>
<sequence>MVRSSQGVKGVVPISHGRICSFPWYDAKSVKSAPLESPPPQRTSSPPLQPGGAPYHLQPPFHIIEESKACATRSSITTTIERELNWSQLVIKASKVEGDEVDDWAKIQEVWDRPTPRVCQSKRGRRVRRRTERTHLFPWHNAHIIPVLVTTDEQTDLPSLDGIKSRGWILSTFPSKAIEKSFGEG</sequence>
<evidence type="ECO:0000313" key="2">
    <source>
        <dbReference type="EMBL" id="SDA00106.1"/>
    </source>
</evidence>
<proteinExistence type="predicted"/>
<gene>
    <name evidence="2" type="ORF">BZ3500_MVSOF-1268-A1-R1_CHR9G10446</name>
</gene>